<protein>
    <submittedName>
        <fullName evidence="1">Uncharacterized protein</fullName>
    </submittedName>
</protein>
<evidence type="ECO:0000313" key="2">
    <source>
        <dbReference type="Proteomes" id="UP000248863"/>
    </source>
</evidence>
<keyword evidence="2" id="KW-1185">Reference proteome</keyword>
<gene>
    <name evidence="1" type="ORF">CH338_03665</name>
</gene>
<proteinExistence type="predicted"/>
<dbReference type="AlphaFoldDB" id="A0A327KQV1"/>
<sequence>MTSPARPSTIGPAPPGGEAALRRRIASLRRRSDHLSTLLFCLVSCLDVIADGLVAHELAEHGPTEHALHEEARALLARIDQVKAKAASARQHLHETERLLHGPGLPGDVVWRP</sequence>
<reference evidence="1 2" key="1">
    <citation type="submission" date="2017-07" db="EMBL/GenBank/DDBJ databases">
        <title>Draft Genome Sequences of Select Purple Nonsulfur Bacteria.</title>
        <authorList>
            <person name="Lasarre B."/>
            <person name="Mckinlay J.B."/>
        </authorList>
    </citation>
    <scope>NUCLEOTIDE SEQUENCE [LARGE SCALE GENOMIC DNA]</scope>
    <source>
        <strain evidence="1 2">DSM 11907</strain>
    </source>
</reference>
<evidence type="ECO:0000313" key="1">
    <source>
        <dbReference type="EMBL" id="RAI41269.1"/>
    </source>
</evidence>
<dbReference type="EMBL" id="NPEU01000021">
    <property type="protein sequence ID" value="RAI41269.1"/>
    <property type="molecule type" value="Genomic_DNA"/>
</dbReference>
<name>A0A327KQV1_9BRAD</name>
<dbReference type="Proteomes" id="UP000248863">
    <property type="component" value="Unassembled WGS sequence"/>
</dbReference>
<organism evidence="1 2">
    <name type="scientific">Rhodoplanes elegans</name>
    <dbReference type="NCBI Taxonomy" id="29408"/>
    <lineage>
        <taxon>Bacteria</taxon>
        <taxon>Pseudomonadati</taxon>
        <taxon>Pseudomonadota</taxon>
        <taxon>Alphaproteobacteria</taxon>
        <taxon>Hyphomicrobiales</taxon>
        <taxon>Nitrobacteraceae</taxon>
        <taxon>Rhodoplanes</taxon>
    </lineage>
</organism>
<accession>A0A327KQV1</accession>
<comment type="caution">
    <text evidence="1">The sequence shown here is derived from an EMBL/GenBank/DDBJ whole genome shotgun (WGS) entry which is preliminary data.</text>
</comment>
<dbReference type="RefSeq" id="WP_111355663.1">
    <property type="nucleotide sequence ID" value="NZ_NHSK01000059.1"/>
</dbReference>